<evidence type="ECO:0000256" key="5">
    <source>
        <dbReference type="ARBA" id="ARBA00022857"/>
    </source>
</evidence>
<feature type="binding site" evidence="12">
    <location>
        <position position="267"/>
    </location>
    <ligand>
        <name>glycerol</name>
        <dbReference type="ChEBI" id="CHEBI:17754"/>
    </ligand>
</feature>
<dbReference type="GO" id="GO:0046872">
    <property type="term" value="F:metal ion binding"/>
    <property type="evidence" value="ECO:0007669"/>
    <property type="project" value="UniProtKB-KW"/>
</dbReference>
<evidence type="ECO:0000256" key="13">
    <source>
        <dbReference type="PIRSR" id="PIRSR000112-2"/>
    </source>
</evidence>
<evidence type="ECO:0000256" key="3">
    <source>
        <dbReference type="ARBA" id="ARBA00022723"/>
    </source>
</evidence>
<dbReference type="GO" id="GO:0106357">
    <property type="term" value="F:glycerol-1-phosphate dehydrogenase (NAD+) activity"/>
    <property type="evidence" value="ECO:0007669"/>
    <property type="project" value="RHEA"/>
</dbReference>
<feature type="binding site" evidence="11 14">
    <location>
        <begin position="119"/>
        <end position="122"/>
    </location>
    <ligand>
        <name>NAD(+)</name>
        <dbReference type="ChEBI" id="CHEBI:57540"/>
    </ligand>
</feature>
<dbReference type="Pfam" id="PF13685">
    <property type="entry name" value="Fe-ADH_2"/>
    <property type="match status" value="1"/>
</dbReference>
<dbReference type="SUPFAM" id="SSF56796">
    <property type="entry name" value="Dehydroquinate synthase-like"/>
    <property type="match status" value="1"/>
</dbReference>
<dbReference type="RefSeq" id="WP_075049239.1">
    <property type="nucleotide sequence ID" value="NZ_CP006867.1"/>
</dbReference>
<evidence type="ECO:0000256" key="11">
    <source>
        <dbReference type="HAMAP-Rule" id="MF_00497"/>
    </source>
</evidence>
<gene>
    <name evidence="11 15" type="primary">egsA</name>
    <name evidence="15" type="ORF">EYM_00840</name>
</gene>
<feature type="binding site" evidence="11">
    <location>
        <position position="255"/>
    </location>
    <ligand>
        <name>substrate</name>
    </ligand>
</feature>
<evidence type="ECO:0000256" key="6">
    <source>
        <dbReference type="ARBA" id="ARBA00023002"/>
    </source>
</evidence>
<comment type="cofactor">
    <cofactor evidence="11 12">
        <name>Zn(2+)</name>
        <dbReference type="ChEBI" id="CHEBI:29105"/>
    </cofactor>
    <text evidence="11 12">Binds 1 zinc ion per subunit.</text>
</comment>
<evidence type="ECO:0000256" key="7">
    <source>
        <dbReference type="ARBA" id="ARBA00023027"/>
    </source>
</evidence>
<keyword evidence="2 11" id="KW-0444">Lipid biosynthesis</keyword>
<feature type="binding site" evidence="11">
    <location>
        <position position="171"/>
    </location>
    <ligand>
        <name>substrate</name>
    </ligand>
</feature>
<comment type="catalytic activity">
    <reaction evidence="11">
        <text>sn-glycerol 1-phosphate + NAD(+) = dihydroxyacetone phosphate + NADH + H(+)</text>
        <dbReference type="Rhea" id="RHEA:21412"/>
        <dbReference type="ChEBI" id="CHEBI:15378"/>
        <dbReference type="ChEBI" id="CHEBI:57540"/>
        <dbReference type="ChEBI" id="CHEBI:57642"/>
        <dbReference type="ChEBI" id="CHEBI:57685"/>
        <dbReference type="ChEBI" id="CHEBI:57945"/>
        <dbReference type="EC" id="1.1.1.261"/>
    </reaction>
</comment>
<keyword evidence="6 11" id="KW-0560">Oxidoreductase</keyword>
<evidence type="ECO:0000256" key="8">
    <source>
        <dbReference type="ARBA" id="ARBA00023098"/>
    </source>
</evidence>
<evidence type="ECO:0000256" key="14">
    <source>
        <dbReference type="PIRSR" id="PIRSR000112-3"/>
    </source>
</evidence>
<keyword evidence="16" id="KW-1185">Reference proteome</keyword>
<feature type="binding site" evidence="12">
    <location>
        <position position="171"/>
    </location>
    <ligand>
        <name>glycerol</name>
        <dbReference type="ChEBI" id="CHEBI:17754"/>
    </ligand>
</feature>
<feature type="binding site" evidence="11 14">
    <location>
        <position position="128"/>
    </location>
    <ligand>
        <name>NAD(+)</name>
        <dbReference type="ChEBI" id="CHEBI:57540"/>
    </ligand>
</feature>
<feature type="binding site" evidence="11">
    <location>
        <position position="267"/>
    </location>
    <ligand>
        <name>Zn(2+)</name>
        <dbReference type="ChEBI" id="CHEBI:29105"/>
        <note>catalytic</note>
    </ligand>
</feature>
<dbReference type="CDD" id="cd08173">
    <property type="entry name" value="Gro1PDH"/>
    <property type="match status" value="1"/>
</dbReference>
<comment type="catalytic activity">
    <reaction evidence="11">
        <text>sn-glycerol 1-phosphate + NADP(+) = dihydroxyacetone phosphate + NADPH + H(+)</text>
        <dbReference type="Rhea" id="RHEA:21416"/>
        <dbReference type="ChEBI" id="CHEBI:15378"/>
        <dbReference type="ChEBI" id="CHEBI:57642"/>
        <dbReference type="ChEBI" id="CHEBI:57685"/>
        <dbReference type="ChEBI" id="CHEBI:57783"/>
        <dbReference type="ChEBI" id="CHEBI:58349"/>
        <dbReference type="EC" id="1.1.1.261"/>
    </reaction>
</comment>
<comment type="similarity">
    <text evidence="11">Belongs to the glycerol-1-phosphate dehydrogenase family.</text>
</comment>
<dbReference type="PANTHER" id="PTHR43616:SF5">
    <property type="entry name" value="GLYCEROL DEHYDROGENASE 1"/>
    <property type="match status" value="1"/>
</dbReference>
<feature type="binding site" evidence="11">
    <location>
        <position position="251"/>
    </location>
    <ligand>
        <name>Zn(2+)</name>
        <dbReference type="ChEBI" id="CHEBI:29105"/>
        <note>catalytic</note>
    </ligand>
</feature>
<dbReference type="Proteomes" id="UP000060778">
    <property type="component" value="Chromosome"/>
</dbReference>
<keyword evidence="4 11" id="KW-0862">Zinc</keyword>
<organism evidence="15 16">
    <name type="scientific">Ignicoccus islandicus DSM 13165</name>
    <dbReference type="NCBI Taxonomy" id="940295"/>
    <lineage>
        <taxon>Archaea</taxon>
        <taxon>Thermoproteota</taxon>
        <taxon>Thermoprotei</taxon>
        <taxon>Desulfurococcales</taxon>
        <taxon>Desulfurococcaceae</taxon>
        <taxon>Ignicoccus</taxon>
    </lineage>
</organism>
<dbReference type="Gene3D" id="1.20.1090.10">
    <property type="entry name" value="Dehydroquinate synthase-like - alpha domain"/>
    <property type="match status" value="1"/>
</dbReference>
<dbReference type="STRING" id="940295.EYM_00840"/>
<dbReference type="InterPro" id="IPR023002">
    <property type="entry name" value="G1P_dehydrogenase_arc"/>
</dbReference>
<evidence type="ECO:0000313" key="15">
    <source>
        <dbReference type="EMBL" id="ALU11425.1"/>
    </source>
</evidence>
<dbReference type="PANTHER" id="PTHR43616">
    <property type="entry name" value="GLYCEROL DEHYDROGENASE"/>
    <property type="match status" value="1"/>
</dbReference>
<keyword evidence="1 11" id="KW-0963">Cytoplasm</keyword>
<sequence>MRPVHEIDLMKKVVVGRGVRSKLPEVLKELGNYKEVAIVSGPHVASTWGKEIKEILEDGGFDVHIVIVRRPTKDDAEAAYEEVKTTGSDVVVGVGGGKAIDAAKYVAHKLNLDVVSFPTAASHDGIASPFSSLRGMNGPTSVKTVAPIAIVADTEVIVKAPRELNLAGVGDLLGKFSAVKDWRLAHKLKGEYYGSYAASLSLMSAKHVLKYLTALKRMDEMGVRILVEGLISSGVAMCIAGSSRPASGSEHLFSHALDIVANYPARHGEQVAIGSVMMLYLYDSKYWKKVRKAIEVLGLPRNAKELGVSEDKIIEALLIAHKIRPERYTILGEEGLTREAAENLARRTGVIGDEPEE</sequence>
<dbReference type="GO" id="GO:0008654">
    <property type="term" value="P:phospholipid biosynthetic process"/>
    <property type="evidence" value="ECO:0007669"/>
    <property type="project" value="UniProtKB-KW"/>
</dbReference>
<dbReference type="InterPro" id="IPR016205">
    <property type="entry name" value="Glycerol_DH"/>
</dbReference>
<dbReference type="InterPro" id="IPR032837">
    <property type="entry name" value="G1PDH"/>
</dbReference>
<dbReference type="UniPathway" id="UPA00940"/>
<dbReference type="KEGG" id="iis:EYM_00840"/>
<dbReference type="OrthoDB" id="8656at2157"/>
<dbReference type="PIRSF" id="PIRSF000112">
    <property type="entry name" value="Glycerol_dehydrogenase"/>
    <property type="match status" value="1"/>
</dbReference>
<keyword evidence="3 11" id="KW-0479">Metal-binding</keyword>
<evidence type="ECO:0000313" key="16">
    <source>
        <dbReference type="Proteomes" id="UP000060778"/>
    </source>
</evidence>
<keyword evidence="5 11" id="KW-0521">NADP</keyword>
<evidence type="ECO:0000256" key="10">
    <source>
        <dbReference type="ARBA" id="ARBA00023264"/>
    </source>
</evidence>
<dbReference type="GO" id="GO:0006650">
    <property type="term" value="P:glycerophospholipid metabolic process"/>
    <property type="evidence" value="ECO:0007669"/>
    <property type="project" value="UniProtKB-UniRule"/>
</dbReference>
<keyword evidence="8 11" id="KW-0443">Lipid metabolism</keyword>
<dbReference type="NCBIfam" id="NF002022">
    <property type="entry name" value="PRK00843.1"/>
    <property type="match status" value="1"/>
</dbReference>
<dbReference type="GO" id="GO:0005737">
    <property type="term" value="C:cytoplasm"/>
    <property type="evidence" value="ECO:0007669"/>
    <property type="project" value="UniProtKB-SubCell"/>
</dbReference>
<feature type="binding site" evidence="11">
    <location>
        <position position="124"/>
    </location>
    <ligand>
        <name>substrate</name>
    </ligand>
</feature>
<accession>A0A0U2WKF4</accession>
<protein>
    <recommendedName>
        <fullName evidence="11">Glycerol-1-phosphate dehydrogenase [NAD(P)+]</fullName>
        <shortName evidence="11">G1P dehydrogenase</shortName>
        <shortName evidence="11">G1PDH</shortName>
        <ecNumber evidence="11">1.1.1.261</ecNumber>
    </recommendedName>
    <alternativeName>
        <fullName evidence="11">Enantiomeric glycerophosphate synthase</fullName>
    </alternativeName>
    <alternativeName>
        <fullName evidence="11">sn-glycerol-1-phosphate dehydrogenase</fullName>
    </alternativeName>
</protein>
<dbReference type="Gene3D" id="3.40.50.1970">
    <property type="match status" value="1"/>
</dbReference>
<comment type="subunit">
    <text evidence="11">Homodimer.</text>
</comment>
<name>A0A0U2WKF4_9CREN</name>
<reference evidence="15 16" key="1">
    <citation type="submission" date="2013-11" db="EMBL/GenBank/DDBJ databases">
        <title>Comparative genomics of Ignicoccus.</title>
        <authorList>
            <person name="Podar M."/>
        </authorList>
    </citation>
    <scope>NUCLEOTIDE SEQUENCE [LARGE SCALE GENOMIC DNA]</scope>
    <source>
        <strain evidence="15 16">DSM 13165</strain>
    </source>
</reference>
<comment type="pathway">
    <text evidence="11">Membrane lipid metabolism; glycerophospholipid metabolism.</text>
</comment>
<dbReference type="EC" id="1.1.1.261" evidence="11"/>
<evidence type="ECO:0000256" key="9">
    <source>
        <dbReference type="ARBA" id="ARBA00023209"/>
    </source>
</evidence>
<feature type="binding site" evidence="13">
    <location>
        <position position="124"/>
    </location>
    <ligand>
        <name>glycerol</name>
        <dbReference type="ChEBI" id="CHEBI:17754"/>
    </ligand>
</feature>
<evidence type="ECO:0000256" key="4">
    <source>
        <dbReference type="ARBA" id="ARBA00022833"/>
    </source>
</evidence>
<comment type="function">
    <text evidence="11">Catalyzes the NAD(P)H-dependent reduction of dihydroxyacetonephosphate (DHAP or glycerone phosphate) to glycerol 1-phosphate (G1P). The G1P thus generated is used as the glycerophosphate backbone of phospholipids in the cellular membranes of Archaea.</text>
</comment>
<keyword evidence="10 11" id="KW-1208">Phospholipid metabolism</keyword>
<feature type="binding site" evidence="11 14">
    <location>
        <begin position="97"/>
        <end position="101"/>
    </location>
    <ligand>
        <name>NAD(+)</name>
        <dbReference type="ChEBI" id="CHEBI:57540"/>
    </ligand>
</feature>
<comment type="subcellular location">
    <subcellularLocation>
        <location evidence="11">Cytoplasm</location>
    </subcellularLocation>
</comment>
<feature type="binding site" evidence="12">
    <location>
        <position position="251"/>
    </location>
    <ligand>
        <name>glycerol</name>
        <dbReference type="ChEBI" id="CHEBI:17754"/>
    </ligand>
</feature>
<dbReference type="GO" id="GO:0106358">
    <property type="term" value="F:glycerol-1-phosphate dehydrogenase (NADP+) activity"/>
    <property type="evidence" value="ECO:0007669"/>
    <property type="project" value="RHEA"/>
</dbReference>
<dbReference type="EMBL" id="CP006867">
    <property type="protein sequence ID" value="ALU11425.1"/>
    <property type="molecule type" value="Genomic_DNA"/>
</dbReference>
<feature type="binding site" evidence="11">
    <location>
        <position position="171"/>
    </location>
    <ligand>
        <name>Zn(2+)</name>
        <dbReference type="ChEBI" id="CHEBI:29105"/>
        <note>catalytic</note>
    </ligand>
</feature>
<dbReference type="PATRIC" id="fig|940295.4.peg.166"/>
<keyword evidence="7 11" id="KW-0520">NAD</keyword>
<evidence type="ECO:0000256" key="1">
    <source>
        <dbReference type="ARBA" id="ARBA00022490"/>
    </source>
</evidence>
<proteinExistence type="inferred from homology"/>
<evidence type="ECO:0000256" key="12">
    <source>
        <dbReference type="PIRSR" id="PIRSR000112-1"/>
    </source>
</evidence>
<dbReference type="AlphaFoldDB" id="A0A0U2WKF4"/>
<dbReference type="GeneID" id="30679588"/>
<dbReference type="HAMAP" id="MF_00497_A">
    <property type="entry name" value="G1P_dehydrogenase_A"/>
    <property type="match status" value="1"/>
</dbReference>
<keyword evidence="9 11" id="KW-0594">Phospholipid biosynthesis</keyword>
<evidence type="ECO:0000256" key="2">
    <source>
        <dbReference type="ARBA" id="ARBA00022516"/>
    </source>
</evidence>